<accession>A0AA38IXN6</accession>
<keyword evidence="12" id="KW-1185">Reference proteome</keyword>
<dbReference type="InterPro" id="IPR048528">
    <property type="entry name" value="Lamp2-like_luminal"/>
</dbReference>
<keyword evidence="5 8" id="KW-1133">Transmembrane helix</keyword>
<evidence type="ECO:0000259" key="10">
    <source>
        <dbReference type="Pfam" id="PF01299"/>
    </source>
</evidence>
<dbReference type="GO" id="GO:0072594">
    <property type="term" value="P:establishment of protein localization to organelle"/>
    <property type="evidence" value="ECO:0007669"/>
    <property type="project" value="TreeGrafter"/>
</dbReference>
<dbReference type="GO" id="GO:0005765">
    <property type="term" value="C:lysosomal membrane"/>
    <property type="evidence" value="ECO:0007669"/>
    <property type="project" value="TreeGrafter"/>
</dbReference>
<comment type="caution">
    <text evidence="11">The sequence shown here is derived from an EMBL/GenBank/DDBJ whole genome shotgun (WGS) entry which is preliminary data.</text>
</comment>
<feature type="transmembrane region" description="Helical" evidence="8">
    <location>
        <begin position="248"/>
        <end position="270"/>
    </location>
</feature>
<evidence type="ECO:0000256" key="1">
    <source>
        <dbReference type="ARBA" id="ARBA00004530"/>
    </source>
</evidence>
<evidence type="ECO:0000256" key="3">
    <source>
        <dbReference type="ARBA" id="ARBA00022729"/>
    </source>
</evidence>
<reference evidence="11" key="1">
    <citation type="journal article" date="2023" name="G3 (Bethesda)">
        <title>Whole genome assemblies of Zophobas morio and Tenebrio molitor.</title>
        <authorList>
            <person name="Kaur S."/>
            <person name="Stinson S.A."/>
            <person name="diCenzo G.C."/>
        </authorList>
    </citation>
    <scope>NUCLEOTIDE SEQUENCE</scope>
    <source>
        <strain evidence="11">QUZm001</strain>
    </source>
</reference>
<feature type="chain" id="PRO_5041352784" description="Lysosome-associated membrane glycoprotein 2-like luminal domain-containing protein" evidence="9">
    <location>
        <begin position="26"/>
        <end position="284"/>
    </location>
</feature>
<protein>
    <recommendedName>
        <fullName evidence="10">Lysosome-associated membrane glycoprotein 2-like luminal domain-containing protein</fullName>
    </recommendedName>
</protein>
<dbReference type="PANTHER" id="PTHR11506:SF40">
    <property type="entry name" value="LYSOSOME-ASSOCIATED MEMBRANE GLYCOPROTEIN 5"/>
    <property type="match status" value="1"/>
</dbReference>
<dbReference type="Gene3D" id="2.40.160.110">
    <property type="match status" value="1"/>
</dbReference>
<dbReference type="Pfam" id="PF01299">
    <property type="entry name" value="Lamp2-like_luminal"/>
    <property type="match status" value="1"/>
</dbReference>
<keyword evidence="7" id="KW-0325">Glycoprotein</keyword>
<dbReference type="EMBL" id="JALNTZ010000002">
    <property type="protein sequence ID" value="KAJ3662306.1"/>
    <property type="molecule type" value="Genomic_DNA"/>
</dbReference>
<keyword evidence="6 8" id="KW-0472">Membrane</keyword>
<dbReference type="GO" id="GO:0031902">
    <property type="term" value="C:late endosome membrane"/>
    <property type="evidence" value="ECO:0007669"/>
    <property type="project" value="TreeGrafter"/>
</dbReference>
<sequence length="284" mass="31451">MVRQEMAVHLKLLLIHTTILSLVSALTLPSQVSPKSIIKLSSSTTEPGSGSLVTPASTASKDTDSELAVYRYINSNTGTCILLQADAVVEVNFLLNNLDEQADSYIPKDALVDGNCKNEDASFLSISWKGYRLLLNFAKTPGGERWYIDNVELAVSPDLYQLRGIQTHGKLIKLYHKEILIPTPIGKSYACEEVDIDLIPDEEDNPPPGLRGSLLLRKLQLQPFIYKGENFEAAFECKPQRTHLDETAPIAVGSTLAIAVLMTVTGYGIFRYFKIKNVQYNTME</sequence>
<keyword evidence="3 9" id="KW-0732">Signal</keyword>
<evidence type="ECO:0000256" key="2">
    <source>
        <dbReference type="ARBA" id="ARBA00022692"/>
    </source>
</evidence>
<keyword evidence="2 8" id="KW-0812">Transmembrane</keyword>
<evidence type="ECO:0000256" key="6">
    <source>
        <dbReference type="ARBA" id="ARBA00023136"/>
    </source>
</evidence>
<dbReference type="AlphaFoldDB" id="A0AA38IXN6"/>
<gene>
    <name evidence="11" type="ORF">Zmor_006661</name>
</gene>
<dbReference type="InterPro" id="IPR002000">
    <property type="entry name" value="Lysosome-assoc_membr_glycop"/>
</dbReference>
<name>A0AA38IXN6_9CUCU</name>
<dbReference type="GO" id="GO:0005886">
    <property type="term" value="C:plasma membrane"/>
    <property type="evidence" value="ECO:0007669"/>
    <property type="project" value="TreeGrafter"/>
</dbReference>
<comment type="subcellular location">
    <subcellularLocation>
        <location evidence="1">Endosome membrane</location>
        <topology evidence="1">Single-pass type I membrane protein</topology>
    </subcellularLocation>
</comment>
<evidence type="ECO:0000313" key="11">
    <source>
        <dbReference type="EMBL" id="KAJ3662306.1"/>
    </source>
</evidence>
<organism evidence="11 12">
    <name type="scientific">Zophobas morio</name>
    <dbReference type="NCBI Taxonomy" id="2755281"/>
    <lineage>
        <taxon>Eukaryota</taxon>
        <taxon>Metazoa</taxon>
        <taxon>Ecdysozoa</taxon>
        <taxon>Arthropoda</taxon>
        <taxon>Hexapoda</taxon>
        <taxon>Insecta</taxon>
        <taxon>Pterygota</taxon>
        <taxon>Neoptera</taxon>
        <taxon>Endopterygota</taxon>
        <taxon>Coleoptera</taxon>
        <taxon>Polyphaga</taxon>
        <taxon>Cucujiformia</taxon>
        <taxon>Tenebrionidae</taxon>
        <taxon>Zophobas</taxon>
    </lineage>
</organism>
<evidence type="ECO:0000256" key="4">
    <source>
        <dbReference type="ARBA" id="ARBA00022753"/>
    </source>
</evidence>
<proteinExistence type="predicted"/>
<dbReference type="PANTHER" id="PTHR11506">
    <property type="entry name" value="LYSOSOME-ASSOCIATED MEMBRANE GLYCOPROTEIN"/>
    <property type="match status" value="1"/>
</dbReference>
<keyword evidence="4" id="KW-0967">Endosome</keyword>
<feature type="domain" description="Lysosome-associated membrane glycoprotein 2-like luminal" evidence="10">
    <location>
        <begin position="70"/>
        <end position="193"/>
    </location>
</feature>
<evidence type="ECO:0000256" key="9">
    <source>
        <dbReference type="SAM" id="SignalP"/>
    </source>
</evidence>
<evidence type="ECO:0000256" key="7">
    <source>
        <dbReference type="ARBA" id="ARBA00023180"/>
    </source>
</evidence>
<evidence type="ECO:0000256" key="5">
    <source>
        <dbReference type="ARBA" id="ARBA00022989"/>
    </source>
</evidence>
<dbReference type="Proteomes" id="UP001168821">
    <property type="component" value="Unassembled WGS sequence"/>
</dbReference>
<evidence type="ECO:0000313" key="12">
    <source>
        <dbReference type="Proteomes" id="UP001168821"/>
    </source>
</evidence>
<evidence type="ECO:0000256" key="8">
    <source>
        <dbReference type="SAM" id="Phobius"/>
    </source>
</evidence>
<feature type="signal peptide" evidence="9">
    <location>
        <begin position="1"/>
        <end position="25"/>
    </location>
</feature>